<dbReference type="SMART" id="SM00382">
    <property type="entry name" value="AAA"/>
    <property type="match status" value="1"/>
</dbReference>
<dbReference type="EMBL" id="BQKI01000001">
    <property type="protein sequence ID" value="GJM85183.1"/>
    <property type="molecule type" value="Genomic_DNA"/>
</dbReference>
<dbReference type="InterPro" id="IPR003959">
    <property type="entry name" value="ATPase_AAA_core"/>
</dbReference>
<comment type="caution">
    <text evidence="7">The sequence shown here is derived from an EMBL/GenBank/DDBJ whole genome shotgun (WGS) entry which is preliminary data.</text>
</comment>
<keyword evidence="9" id="KW-1185">Reference proteome</keyword>
<keyword evidence="2" id="KW-0067">ATP-binding</keyword>
<dbReference type="PANTHER" id="PTHR11638:SF174">
    <property type="entry name" value="AAA+ ATPASE DOMAIN-CONTAINING PROTEIN"/>
    <property type="match status" value="1"/>
</dbReference>
<dbReference type="GO" id="GO:0005737">
    <property type="term" value="C:cytoplasm"/>
    <property type="evidence" value="ECO:0007669"/>
    <property type="project" value="TreeGrafter"/>
</dbReference>
<sequence length="466" mass="50741">MAGPRKRGRNATGPSSAAAAAASGSDRQFPDKAIDLIDEACATASMKIDKQKEGNATWMHIYTELEGKQPANVVGLDHIAQVVSRWTGIPVTTLDQEEKQKLIRLADRLHERVVGQNEAVDLVAQAVMRSRAGLDKRGQPIGSFLFLGSTGVGKTELAKALAEQLFDSEKMLVRFDMSEYVSAGSVLRLIGAPPSFKGHADGGQLTEKVRRRPYSVILFDEVEKADPGVFNAFLQVLDDGMLTDGRGRTVDFKNTIIIMTSNLGAEHLAAAMKGEKTMEAARGLVMEAVQKHFKPEFLNRLSETVIFEPLSCNKLKKVVRIQMKSIVAAVADKGISLSTSDDALDVILSESYDPMYGSRPIRRWVQKNVMTKLSEMLIKGEVNAGSTISIDATVDKKALRYEVTKRAPPTTPSPPLQQQQQTEVPRGGWPGVVDIISDSDSDDIEVVEVAHMAKKAKAESSAEPGR</sequence>
<dbReference type="InterPro" id="IPR041546">
    <property type="entry name" value="ClpA/ClpB_AAA_lid"/>
</dbReference>
<keyword evidence="3" id="KW-0143">Chaperone</keyword>
<dbReference type="Pfam" id="PF10431">
    <property type="entry name" value="ClpB_D2-small"/>
    <property type="match status" value="1"/>
</dbReference>
<dbReference type="Gene3D" id="3.40.50.300">
    <property type="entry name" value="P-loop containing nucleotide triphosphate hydrolases"/>
    <property type="match status" value="2"/>
</dbReference>
<dbReference type="SUPFAM" id="SSF52540">
    <property type="entry name" value="P-loop containing nucleoside triphosphate hydrolases"/>
    <property type="match status" value="1"/>
</dbReference>
<gene>
    <name evidence="7" type="primary">ga00924</name>
    <name evidence="8" type="synonym">ga01611</name>
    <name evidence="7" type="ORF">PR202_ga00924</name>
    <name evidence="8" type="ORF">PR202_ga01611</name>
</gene>
<evidence type="ECO:0000313" key="7">
    <source>
        <dbReference type="EMBL" id="GJM85183.1"/>
    </source>
</evidence>
<dbReference type="InterPro" id="IPR001270">
    <property type="entry name" value="ClpA/B"/>
</dbReference>
<proteinExistence type="predicted"/>
<dbReference type="InterPro" id="IPR027417">
    <property type="entry name" value="P-loop_NTPase"/>
</dbReference>
<evidence type="ECO:0000256" key="1">
    <source>
        <dbReference type="ARBA" id="ARBA00022741"/>
    </source>
</evidence>
<dbReference type="InterPro" id="IPR019489">
    <property type="entry name" value="Clp_ATPase_C"/>
</dbReference>
<evidence type="ECO:0000313" key="8">
    <source>
        <dbReference type="EMBL" id="GJM85811.1"/>
    </source>
</evidence>
<dbReference type="Gene3D" id="1.10.8.60">
    <property type="match status" value="1"/>
</dbReference>
<dbReference type="PRINTS" id="PR00300">
    <property type="entry name" value="CLPPROTEASEA"/>
</dbReference>
<keyword evidence="1" id="KW-0547">Nucleotide-binding</keyword>
<dbReference type="Proteomes" id="UP001054889">
    <property type="component" value="Unassembled WGS sequence"/>
</dbReference>
<dbReference type="GO" id="GO:0016887">
    <property type="term" value="F:ATP hydrolysis activity"/>
    <property type="evidence" value="ECO:0007669"/>
    <property type="project" value="InterPro"/>
</dbReference>
<dbReference type="FunFam" id="3.40.50.300:FF:000025">
    <property type="entry name" value="ATP-dependent Clp protease subunit"/>
    <property type="match status" value="1"/>
</dbReference>
<feature type="domain" description="Clp ATPase C-terminal" evidence="6">
    <location>
        <begin position="310"/>
        <end position="401"/>
    </location>
</feature>
<dbReference type="SMART" id="SM01086">
    <property type="entry name" value="ClpB_D2-small"/>
    <property type="match status" value="1"/>
</dbReference>
<name>A0AAV5BFH9_ELECO</name>
<dbReference type="EMBL" id="BQKI01000001">
    <property type="protein sequence ID" value="GJM85811.1"/>
    <property type="molecule type" value="Genomic_DNA"/>
</dbReference>
<reference evidence="7" key="1">
    <citation type="journal article" date="2018" name="DNA Res.">
        <title>Multiple hybrid de novo genome assembly of finger millet, an orphan allotetraploid crop.</title>
        <authorList>
            <person name="Hatakeyama M."/>
            <person name="Aluri S."/>
            <person name="Balachadran M.T."/>
            <person name="Sivarajan S.R."/>
            <person name="Patrignani A."/>
            <person name="Gruter S."/>
            <person name="Poveda L."/>
            <person name="Shimizu-Inatsugi R."/>
            <person name="Baeten J."/>
            <person name="Francoijs K.J."/>
            <person name="Nataraja K.N."/>
            <person name="Reddy Y.A.N."/>
            <person name="Phadnis S."/>
            <person name="Ravikumar R.L."/>
            <person name="Schlapbach R."/>
            <person name="Sreeman S.M."/>
            <person name="Shimizu K.K."/>
        </authorList>
    </citation>
    <scope>NUCLEOTIDE SEQUENCE</scope>
</reference>
<feature type="domain" description="AAA+ ATPase" evidence="5">
    <location>
        <begin position="140"/>
        <end position="284"/>
    </location>
</feature>
<evidence type="ECO:0000256" key="2">
    <source>
        <dbReference type="ARBA" id="ARBA00022840"/>
    </source>
</evidence>
<dbReference type="Pfam" id="PF17871">
    <property type="entry name" value="AAA_lid_9"/>
    <property type="match status" value="1"/>
</dbReference>
<evidence type="ECO:0000256" key="3">
    <source>
        <dbReference type="ARBA" id="ARBA00023186"/>
    </source>
</evidence>
<dbReference type="InterPro" id="IPR003593">
    <property type="entry name" value="AAA+_ATPase"/>
</dbReference>
<organism evidence="7 9">
    <name type="scientific">Eleusine coracana subsp. coracana</name>
    <dbReference type="NCBI Taxonomy" id="191504"/>
    <lineage>
        <taxon>Eukaryota</taxon>
        <taxon>Viridiplantae</taxon>
        <taxon>Streptophyta</taxon>
        <taxon>Embryophyta</taxon>
        <taxon>Tracheophyta</taxon>
        <taxon>Spermatophyta</taxon>
        <taxon>Magnoliopsida</taxon>
        <taxon>Liliopsida</taxon>
        <taxon>Poales</taxon>
        <taxon>Poaceae</taxon>
        <taxon>PACMAD clade</taxon>
        <taxon>Chloridoideae</taxon>
        <taxon>Cynodonteae</taxon>
        <taxon>Eleusininae</taxon>
        <taxon>Eleusine</taxon>
    </lineage>
</organism>
<dbReference type="GO" id="GO:0034605">
    <property type="term" value="P:cellular response to heat"/>
    <property type="evidence" value="ECO:0007669"/>
    <property type="project" value="TreeGrafter"/>
</dbReference>
<dbReference type="Pfam" id="PF07724">
    <property type="entry name" value="AAA_2"/>
    <property type="match status" value="1"/>
</dbReference>
<dbReference type="CDD" id="cd19499">
    <property type="entry name" value="RecA-like_ClpB_Hsp104-like"/>
    <property type="match status" value="1"/>
</dbReference>
<dbReference type="GO" id="GO:0005524">
    <property type="term" value="F:ATP binding"/>
    <property type="evidence" value="ECO:0007669"/>
    <property type="project" value="UniProtKB-KW"/>
</dbReference>
<evidence type="ECO:0000259" key="5">
    <source>
        <dbReference type="SMART" id="SM00382"/>
    </source>
</evidence>
<protein>
    <submittedName>
        <fullName evidence="7">Uncharacterized protein</fullName>
    </submittedName>
</protein>
<evidence type="ECO:0000256" key="4">
    <source>
        <dbReference type="SAM" id="MobiDB-lite"/>
    </source>
</evidence>
<evidence type="ECO:0000313" key="9">
    <source>
        <dbReference type="Proteomes" id="UP001054889"/>
    </source>
</evidence>
<dbReference type="InterPro" id="IPR050130">
    <property type="entry name" value="ClpA_ClpB"/>
</dbReference>
<dbReference type="AlphaFoldDB" id="A0AAV5BFH9"/>
<feature type="region of interest" description="Disordered" evidence="4">
    <location>
        <begin position="1"/>
        <end position="26"/>
    </location>
</feature>
<feature type="region of interest" description="Disordered" evidence="4">
    <location>
        <begin position="405"/>
        <end position="431"/>
    </location>
</feature>
<dbReference type="PANTHER" id="PTHR11638">
    <property type="entry name" value="ATP-DEPENDENT CLP PROTEASE"/>
    <property type="match status" value="1"/>
</dbReference>
<evidence type="ECO:0000259" key="6">
    <source>
        <dbReference type="SMART" id="SM01086"/>
    </source>
</evidence>
<accession>A0AAV5BFH9</accession>
<reference evidence="7" key="2">
    <citation type="submission" date="2021-12" db="EMBL/GenBank/DDBJ databases">
        <title>Resequencing data analysis of finger millet.</title>
        <authorList>
            <person name="Hatakeyama M."/>
            <person name="Aluri S."/>
            <person name="Balachadran M.T."/>
            <person name="Sivarajan S.R."/>
            <person name="Poveda L."/>
            <person name="Shimizu-Inatsugi R."/>
            <person name="Schlapbach R."/>
            <person name="Sreeman S.M."/>
            <person name="Shimizu K.K."/>
        </authorList>
    </citation>
    <scope>NUCLEOTIDE SEQUENCE</scope>
</reference>